<keyword evidence="1 5" id="KW-0645">Protease</keyword>
<keyword evidence="4" id="KW-1015">Disulfide bond</keyword>
<dbReference type="PROSITE" id="PS00134">
    <property type="entry name" value="TRYPSIN_HIS"/>
    <property type="match status" value="1"/>
</dbReference>
<dbReference type="InterPro" id="IPR001254">
    <property type="entry name" value="Trypsin_dom"/>
</dbReference>
<feature type="domain" description="Peptidase S1" evidence="7">
    <location>
        <begin position="27"/>
        <end position="261"/>
    </location>
</feature>
<dbReference type="Pfam" id="PF00089">
    <property type="entry name" value="Trypsin"/>
    <property type="match status" value="1"/>
</dbReference>
<dbReference type="InterPro" id="IPR033116">
    <property type="entry name" value="TRYPSIN_SER"/>
</dbReference>
<evidence type="ECO:0000256" key="1">
    <source>
        <dbReference type="ARBA" id="ARBA00022670"/>
    </source>
</evidence>
<reference evidence="8 9" key="1">
    <citation type="submission" date="2022-01" db="EMBL/GenBank/DDBJ databases">
        <title>A high-quality chromosome-level genome assembly of rohu carp, Labeo rohita.</title>
        <authorList>
            <person name="Arick M.A. II"/>
            <person name="Hsu C.-Y."/>
            <person name="Magbanua Z."/>
            <person name="Pechanova O."/>
            <person name="Grover C."/>
            <person name="Miller E."/>
            <person name="Thrash A."/>
            <person name="Ezzel L."/>
            <person name="Alam S."/>
            <person name="Benzie J."/>
            <person name="Hamilton M."/>
            <person name="Karsi A."/>
            <person name="Lawrence M.L."/>
            <person name="Peterson D.G."/>
        </authorList>
    </citation>
    <scope>NUCLEOTIDE SEQUENCE [LARGE SCALE GENOMIC DNA]</scope>
    <source>
        <strain evidence="9">BAU-BD-2019</strain>
        <tissue evidence="8">Blood</tissue>
    </source>
</reference>
<accession>A0ABQ8LCZ7</accession>
<evidence type="ECO:0000256" key="2">
    <source>
        <dbReference type="ARBA" id="ARBA00022801"/>
    </source>
</evidence>
<dbReference type="Gene3D" id="2.40.10.10">
    <property type="entry name" value="Trypsin-like serine proteases"/>
    <property type="match status" value="1"/>
</dbReference>
<organism evidence="8 9">
    <name type="scientific">Labeo rohita</name>
    <name type="common">Indian major carp</name>
    <name type="synonym">Cyprinus rohita</name>
    <dbReference type="NCBI Taxonomy" id="84645"/>
    <lineage>
        <taxon>Eukaryota</taxon>
        <taxon>Metazoa</taxon>
        <taxon>Chordata</taxon>
        <taxon>Craniata</taxon>
        <taxon>Vertebrata</taxon>
        <taxon>Euteleostomi</taxon>
        <taxon>Actinopterygii</taxon>
        <taxon>Neopterygii</taxon>
        <taxon>Teleostei</taxon>
        <taxon>Ostariophysi</taxon>
        <taxon>Cypriniformes</taxon>
        <taxon>Cyprinidae</taxon>
        <taxon>Labeoninae</taxon>
        <taxon>Labeonini</taxon>
        <taxon>Labeo</taxon>
    </lineage>
</organism>
<protein>
    <submittedName>
        <fullName evidence="8">Tryptase</fullName>
    </submittedName>
</protein>
<dbReference type="PANTHER" id="PTHR24252">
    <property type="entry name" value="ACROSIN-RELATED"/>
    <property type="match status" value="1"/>
</dbReference>
<keyword evidence="2 5" id="KW-0378">Hydrolase</keyword>
<evidence type="ECO:0000313" key="9">
    <source>
        <dbReference type="Proteomes" id="UP000830375"/>
    </source>
</evidence>
<feature type="signal peptide" evidence="6">
    <location>
        <begin position="1"/>
        <end position="21"/>
    </location>
</feature>
<dbReference type="InterPro" id="IPR009003">
    <property type="entry name" value="Peptidase_S1_PA"/>
</dbReference>
<gene>
    <name evidence="8" type="ORF">H4Q32_018466</name>
</gene>
<comment type="caution">
    <text evidence="8">The sequence shown here is derived from an EMBL/GenBank/DDBJ whole genome shotgun (WGS) entry which is preliminary data.</text>
</comment>
<sequence>MWRLTCVTLVLILCVKVCGHARLNPRIVGGANAAAGSWPWMVSLHNTTGQKHFCGGSLINKEWVLTAAHCVDGKSVATLLLYLGKSTQQGNNPNEITRTVNNIIAHPTYNRNGYDNDIALLHLSSPVTFNDYIQPVCLAAQNSNFPSGTKGWVTGWGQIGVGIFLPPPGILQEVEVEVYDNNRCNNRCRGAITNNMICAGTQQGGRGPWRGDSGGPLVHKKSSQWVQSGVVNWSEGCAQPDIPAVYARVSVYQQWITGHTGQNPPGFVAFI</sequence>
<evidence type="ECO:0000256" key="4">
    <source>
        <dbReference type="ARBA" id="ARBA00023157"/>
    </source>
</evidence>
<dbReference type="Proteomes" id="UP000830375">
    <property type="component" value="Unassembled WGS sequence"/>
</dbReference>
<dbReference type="PRINTS" id="PR00722">
    <property type="entry name" value="CHYMOTRYPSIN"/>
</dbReference>
<feature type="chain" id="PRO_5045317294" evidence="6">
    <location>
        <begin position="22"/>
        <end position="271"/>
    </location>
</feature>
<evidence type="ECO:0000259" key="7">
    <source>
        <dbReference type="PROSITE" id="PS50240"/>
    </source>
</evidence>
<dbReference type="CDD" id="cd00190">
    <property type="entry name" value="Tryp_SPc"/>
    <property type="match status" value="1"/>
</dbReference>
<dbReference type="InterPro" id="IPR043504">
    <property type="entry name" value="Peptidase_S1_PA_chymotrypsin"/>
</dbReference>
<dbReference type="SUPFAM" id="SSF50494">
    <property type="entry name" value="Trypsin-like serine proteases"/>
    <property type="match status" value="1"/>
</dbReference>
<keyword evidence="6" id="KW-0732">Signal</keyword>
<dbReference type="PROSITE" id="PS00135">
    <property type="entry name" value="TRYPSIN_SER"/>
    <property type="match status" value="1"/>
</dbReference>
<keyword evidence="3 5" id="KW-0720">Serine protease</keyword>
<evidence type="ECO:0000256" key="5">
    <source>
        <dbReference type="RuleBase" id="RU363034"/>
    </source>
</evidence>
<evidence type="ECO:0000313" key="8">
    <source>
        <dbReference type="EMBL" id="KAI2648379.1"/>
    </source>
</evidence>
<dbReference type="SMART" id="SM00020">
    <property type="entry name" value="Tryp_SPc"/>
    <property type="match status" value="1"/>
</dbReference>
<dbReference type="EMBL" id="JACTAM010000025">
    <property type="protein sequence ID" value="KAI2648379.1"/>
    <property type="molecule type" value="Genomic_DNA"/>
</dbReference>
<name>A0ABQ8LCZ7_LABRO</name>
<keyword evidence="9" id="KW-1185">Reference proteome</keyword>
<dbReference type="PROSITE" id="PS50240">
    <property type="entry name" value="TRYPSIN_DOM"/>
    <property type="match status" value="1"/>
</dbReference>
<dbReference type="InterPro" id="IPR001314">
    <property type="entry name" value="Peptidase_S1A"/>
</dbReference>
<evidence type="ECO:0000256" key="6">
    <source>
        <dbReference type="SAM" id="SignalP"/>
    </source>
</evidence>
<evidence type="ECO:0000256" key="3">
    <source>
        <dbReference type="ARBA" id="ARBA00022825"/>
    </source>
</evidence>
<proteinExistence type="predicted"/>
<dbReference type="InterPro" id="IPR018114">
    <property type="entry name" value="TRYPSIN_HIS"/>
</dbReference>
<dbReference type="PANTHER" id="PTHR24252:SF7">
    <property type="entry name" value="HYALIN"/>
    <property type="match status" value="1"/>
</dbReference>